<name>A0A291GFI0_9RHOB</name>
<accession>A0A291GFI0</accession>
<evidence type="ECO:0000256" key="1">
    <source>
        <dbReference type="ARBA" id="ARBA00008231"/>
    </source>
</evidence>
<protein>
    <submittedName>
        <fullName evidence="4">ATPase</fullName>
    </submittedName>
</protein>
<dbReference type="InterPro" id="IPR042272">
    <property type="entry name" value="ATP12_ATP_synth-F1-assembly_N"/>
</dbReference>
<evidence type="ECO:0000256" key="2">
    <source>
        <dbReference type="ARBA" id="ARBA00022946"/>
    </source>
</evidence>
<dbReference type="Pfam" id="PF07542">
    <property type="entry name" value="ATP12"/>
    <property type="match status" value="1"/>
</dbReference>
<dbReference type="Proteomes" id="UP000217935">
    <property type="component" value="Chromosome"/>
</dbReference>
<dbReference type="STRING" id="1758178.GCA_001550095_01487"/>
<dbReference type="OrthoDB" id="9797825at2"/>
<dbReference type="EMBL" id="CP022196">
    <property type="protein sequence ID" value="ATG48810.1"/>
    <property type="molecule type" value="Genomic_DNA"/>
</dbReference>
<dbReference type="Gene3D" id="3.30.2180.10">
    <property type="entry name" value="ATP12-like"/>
    <property type="match status" value="1"/>
</dbReference>
<evidence type="ECO:0000313" key="5">
    <source>
        <dbReference type="Proteomes" id="UP000217935"/>
    </source>
</evidence>
<dbReference type="SUPFAM" id="SSF160909">
    <property type="entry name" value="ATP12-like"/>
    <property type="match status" value="1"/>
</dbReference>
<evidence type="ECO:0000256" key="3">
    <source>
        <dbReference type="ARBA" id="ARBA00023186"/>
    </source>
</evidence>
<gene>
    <name evidence="4" type="ORF">CEW89_15280</name>
</gene>
<dbReference type="Gene3D" id="1.10.3580.10">
    <property type="entry name" value="ATP12 ATPase"/>
    <property type="match status" value="1"/>
</dbReference>
<evidence type="ECO:0000313" key="4">
    <source>
        <dbReference type="EMBL" id="ATG48810.1"/>
    </source>
</evidence>
<dbReference type="InterPro" id="IPR011419">
    <property type="entry name" value="ATP12_ATP_synth-F1-assembly"/>
</dbReference>
<keyword evidence="5" id="KW-1185">Reference proteome</keyword>
<proteinExistence type="inferred from homology"/>
<dbReference type="PANTHER" id="PTHR21013:SF10">
    <property type="entry name" value="ATP SYNTHASE MITOCHONDRIAL F1 COMPLEX ASSEMBLY FACTOR 2"/>
    <property type="match status" value="1"/>
</dbReference>
<dbReference type="PANTHER" id="PTHR21013">
    <property type="entry name" value="ATP SYNTHASE MITOCHONDRIAL F1 COMPLEX ASSEMBLY FACTOR 2/ATP12 PROTEIN, MITOCHONDRIAL PRECURSOR"/>
    <property type="match status" value="1"/>
</dbReference>
<keyword evidence="2" id="KW-0809">Transit peptide</keyword>
<dbReference type="InterPro" id="IPR023335">
    <property type="entry name" value="ATP12_ortho_dom_sf"/>
</dbReference>
<sequence length="235" mass="26015">MAEWAAKRFWKDTTVAETEGGFTVHLDGRPVRTPAKAPLILPTRALAELIAAEWDAQEGAIDPNTMPATRGANAAIDKVAVQHAEVADMLSDYGDSDLLCYRAEHPRELVERQAEGWDPLLDWASEVLEVRLEPRAGVMHAPQATDALEALRRRTHALNAFELAAFHDLVALSGSLILGFAVTEGRLTPEEAWALSRLDEAFQIEQWGEDEEASEASEIKRQSFLQAALFYRVVN</sequence>
<dbReference type="RefSeq" id="WP_096806470.1">
    <property type="nucleotide sequence ID" value="NZ_CP022196.1"/>
</dbReference>
<reference evidence="4 5" key="1">
    <citation type="submission" date="2017-06" db="EMBL/GenBank/DDBJ databases">
        <title>Celeribacter sp. TSPH2 complete genome sequence.</title>
        <authorList>
            <person name="Woo J.-H."/>
            <person name="Kim H.-S."/>
        </authorList>
    </citation>
    <scope>NUCLEOTIDE SEQUENCE [LARGE SCALE GENOMIC DNA]</scope>
    <source>
        <strain evidence="4 5">TSPH2</strain>
    </source>
</reference>
<organism evidence="4 5">
    <name type="scientific">Celeribacter ethanolicus</name>
    <dbReference type="NCBI Taxonomy" id="1758178"/>
    <lineage>
        <taxon>Bacteria</taxon>
        <taxon>Pseudomonadati</taxon>
        <taxon>Pseudomonadota</taxon>
        <taxon>Alphaproteobacteria</taxon>
        <taxon>Rhodobacterales</taxon>
        <taxon>Roseobacteraceae</taxon>
        <taxon>Celeribacter</taxon>
    </lineage>
</organism>
<comment type="similarity">
    <text evidence="1">Belongs to the ATP12 family.</text>
</comment>
<keyword evidence="3" id="KW-0143">Chaperone</keyword>
<dbReference type="GO" id="GO:0043461">
    <property type="term" value="P:proton-transporting ATP synthase complex assembly"/>
    <property type="evidence" value="ECO:0007669"/>
    <property type="project" value="InterPro"/>
</dbReference>
<dbReference type="KEGG" id="ceh:CEW89_15280"/>
<dbReference type="AlphaFoldDB" id="A0A291GFI0"/>